<evidence type="ECO:0000256" key="3">
    <source>
        <dbReference type="ARBA" id="ARBA00022603"/>
    </source>
</evidence>
<gene>
    <name evidence="6" type="primary">rsmH</name>
    <name evidence="8" type="ORF">SR1949_43920</name>
</gene>
<dbReference type="InterPro" id="IPR002903">
    <property type="entry name" value="RsmH"/>
</dbReference>
<comment type="caution">
    <text evidence="8">The sequence shown here is derived from an EMBL/GenBank/DDBJ whole genome shotgun (WGS) entry which is preliminary data.</text>
</comment>
<dbReference type="PIRSF" id="PIRSF004486">
    <property type="entry name" value="MraW"/>
    <property type="match status" value="1"/>
</dbReference>
<organism evidence="8 9">
    <name type="scientific">Sphaerospermopsis reniformis</name>
    <dbReference type="NCBI Taxonomy" id="531300"/>
    <lineage>
        <taxon>Bacteria</taxon>
        <taxon>Bacillati</taxon>
        <taxon>Cyanobacteriota</taxon>
        <taxon>Cyanophyceae</taxon>
        <taxon>Nostocales</taxon>
        <taxon>Aphanizomenonaceae</taxon>
        <taxon>Sphaerospermopsis</taxon>
    </lineage>
</organism>
<comment type="catalytic activity">
    <reaction evidence="6">
        <text>cytidine(1402) in 16S rRNA + S-adenosyl-L-methionine = N(4)-methylcytidine(1402) in 16S rRNA + S-adenosyl-L-homocysteine + H(+)</text>
        <dbReference type="Rhea" id="RHEA:42928"/>
        <dbReference type="Rhea" id="RHEA-COMP:10286"/>
        <dbReference type="Rhea" id="RHEA-COMP:10287"/>
        <dbReference type="ChEBI" id="CHEBI:15378"/>
        <dbReference type="ChEBI" id="CHEBI:57856"/>
        <dbReference type="ChEBI" id="CHEBI:59789"/>
        <dbReference type="ChEBI" id="CHEBI:74506"/>
        <dbReference type="ChEBI" id="CHEBI:82748"/>
        <dbReference type="EC" id="2.1.1.199"/>
    </reaction>
</comment>
<feature type="region of interest" description="Disordered" evidence="7">
    <location>
        <begin position="280"/>
        <end position="303"/>
    </location>
</feature>
<feature type="compositionally biased region" description="Basic and acidic residues" evidence="7">
    <location>
        <begin position="293"/>
        <end position="303"/>
    </location>
</feature>
<dbReference type="PANTHER" id="PTHR11265">
    <property type="entry name" value="S-ADENOSYL-METHYLTRANSFERASE MRAW"/>
    <property type="match status" value="1"/>
</dbReference>
<reference evidence="9" key="1">
    <citation type="submission" date="2019-02" db="EMBL/GenBank/DDBJ databases">
        <title>Draft genome sequence of Sphaerospermopsis reniformis NIES-1949.</title>
        <authorList>
            <person name="Yamaguchi H."/>
            <person name="Suzuki S."/>
            <person name="Kawachi M."/>
        </authorList>
    </citation>
    <scope>NUCLEOTIDE SEQUENCE [LARGE SCALE GENOMIC DNA]</scope>
    <source>
        <strain evidence="9">NIES-1949</strain>
    </source>
</reference>
<keyword evidence="5 6" id="KW-0949">S-adenosyl-L-methionine</keyword>
<dbReference type="GO" id="GO:0005737">
    <property type="term" value="C:cytoplasm"/>
    <property type="evidence" value="ECO:0007669"/>
    <property type="project" value="UniProtKB-SubCell"/>
</dbReference>
<feature type="binding site" evidence="6">
    <location>
        <position position="93"/>
    </location>
    <ligand>
        <name>S-adenosyl-L-methionine</name>
        <dbReference type="ChEBI" id="CHEBI:59789"/>
    </ligand>
</feature>
<dbReference type="Proteomes" id="UP000300142">
    <property type="component" value="Unassembled WGS sequence"/>
</dbReference>
<dbReference type="Gene3D" id="3.40.50.150">
    <property type="entry name" value="Vaccinia Virus protein VP39"/>
    <property type="match status" value="1"/>
</dbReference>
<dbReference type="GO" id="GO:0070475">
    <property type="term" value="P:rRNA base methylation"/>
    <property type="evidence" value="ECO:0007669"/>
    <property type="project" value="UniProtKB-UniRule"/>
</dbReference>
<dbReference type="Pfam" id="PF01795">
    <property type="entry name" value="Methyltransf_5"/>
    <property type="match status" value="1"/>
</dbReference>
<accession>A0A480A7H2</accession>
<keyword evidence="4 6" id="KW-0808">Transferase</keyword>
<keyword evidence="2 6" id="KW-0698">rRNA processing</keyword>
<keyword evidence="6" id="KW-0963">Cytoplasm</keyword>
<protein>
    <recommendedName>
        <fullName evidence="6">Ribosomal RNA small subunit methyltransferase H</fullName>
        <ecNumber evidence="6">2.1.1.199</ecNumber>
    </recommendedName>
    <alternativeName>
        <fullName evidence="6">16S rRNA m(4)C1402 methyltransferase</fullName>
    </alternativeName>
    <alternativeName>
        <fullName evidence="6">rRNA (cytosine-N(4)-)-methyltransferase RsmH</fullName>
    </alternativeName>
</protein>
<dbReference type="EC" id="2.1.1.199" evidence="6"/>
<dbReference type="AlphaFoldDB" id="A0A480A7H2"/>
<dbReference type="GO" id="GO:0071424">
    <property type="term" value="F:rRNA (cytosine-N4-)-methyltransferase activity"/>
    <property type="evidence" value="ECO:0007669"/>
    <property type="project" value="UniProtKB-UniRule"/>
</dbReference>
<evidence type="ECO:0000313" key="9">
    <source>
        <dbReference type="Proteomes" id="UP000300142"/>
    </source>
</evidence>
<evidence type="ECO:0000313" key="8">
    <source>
        <dbReference type="EMBL" id="GCL39268.1"/>
    </source>
</evidence>
<evidence type="ECO:0000256" key="1">
    <source>
        <dbReference type="ARBA" id="ARBA00010396"/>
    </source>
</evidence>
<dbReference type="InterPro" id="IPR023397">
    <property type="entry name" value="SAM-dep_MeTrfase_MraW_recog"/>
</dbReference>
<dbReference type="SUPFAM" id="SSF81799">
    <property type="entry name" value="Putative methyltransferase TM0872, insert domain"/>
    <property type="match status" value="1"/>
</dbReference>
<dbReference type="InterPro" id="IPR029063">
    <property type="entry name" value="SAM-dependent_MTases_sf"/>
</dbReference>
<comment type="similarity">
    <text evidence="1 6">Belongs to the methyltransferase superfamily. RsmH family.</text>
</comment>
<dbReference type="SUPFAM" id="SSF53335">
    <property type="entry name" value="S-adenosyl-L-methionine-dependent methyltransferases"/>
    <property type="match status" value="1"/>
</dbReference>
<dbReference type="CDD" id="cd02440">
    <property type="entry name" value="AdoMet_MTases"/>
    <property type="match status" value="1"/>
</dbReference>
<evidence type="ECO:0000256" key="4">
    <source>
        <dbReference type="ARBA" id="ARBA00022679"/>
    </source>
</evidence>
<dbReference type="Gene3D" id="1.10.150.170">
    <property type="entry name" value="Putative methyltransferase TM0872, insert domain"/>
    <property type="match status" value="1"/>
</dbReference>
<dbReference type="PANTHER" id="PTHR11265:SF0">
    <property type="entry name" value="12S RRNA N4-METHYLCYTIDINE METHYLTRANSFERASE"/>
    <property type="match status" value="1"/>
</dbReference>
<feature type="binding site" evidence="6">
    <location>
        <position position="66"/>
    </location>
    <ligand>
        <name>S-adenosyl-L-methionine</name>
        <dbReference type="ChEBI" id="CHEBI:59789"/>
    </ligand>
</feature>
<evidence type="ECO:0000256" key="6">
    <source>
        <dbReference type="HAMAP-Rule" id="MF_01007"/>
    </source>
</evidence>
<proteinExistence type="inferred from homology"/>
<comment type="subcellular location">
    <subcellularLocation>
        <location evidence="6">Cytoplasm</location>
    </subcellularLocation>
</comment>
<keyword evidence="9" id="KW-1185">Reference proteome</keyword>
<dbReference type="RefSeq" id="WP_137668894.1">
    <property type="nucleotide sequence ID" value="NZ_BJCE01000231.1"/>
</dbReference>
<evidence type="ECO:0000256" key="7">
    <source>
        <dbReference type="SAM" id="MobiDB-lite"/>
    </source>
</evidence>
<keyword evidence="3 6" id="KW-0489">Methyltransferase</keyword>
<feature type="binding site" evidence="6">
    <location>
        <begin position="47"/>
        <end position="49"/>
    </location>
    <ligand>
        <name>S-adenosyl-L-methionine</name>
        <dbReference type="ChEBI" id="CHEBI:59789"/>
    </ligand>
</feature>
<name>A0A480A7H2_9CYAN</name>
<sequence>MNTSDLQTPIDLDEFTFSHIPVLSQEVITGLNIQPGGNYLDLTVGGGGHSRLILESAENTKITAVDQDLDALKAAQENLAEFGNRVNFIHSNFANFQFPANTYDGILADLGVSSYHLDNPERGFSFRNTANLDMRMNQEQSLTAADIINEWDEQELADIFFKYGEERLSRKIAKRIIEKRPFQTTTELAEAIFYSVPPKYRHGRIHPATRVFQSLRIAVNDELKVLETLIEKAPHALVTGGKIAIISFHSLEDRIVKHGLRNSELLRVLTKKPIIATEEEIKNNPRSRSAKLRIAERKNPAGE</sequence>
<dbReference type="HAMAP" id="MF_01007">
    <property type="entry name" value="16SrRNA_methyltr_H"/>
    <property type="match status" value="1"/>
</dbReference>
<evidence type="ECO:0000256" key="2">
    <source>
        <dbReference type="ARBA" id="ARBA00022552"/>
    </source>
</evidence>
<feature type="binding site" evidence="6">
    <location>
        <position position="109"/>
    </location>
    <ligand>
        <name>S-adenosyl-L-methionine</name>
        <dbReference type="ChEBI" id="CHEBI:59789"/>
    </ligand>
</feature>
<feature type="binding site" evidence="6">
    <location>
        <position position="116"/>
    </location>
    <ligand>
        <name>S-adenosyl-L-methionine</name>
        <dbReference type="ChEBI" id="CHEBI:59789"/>
    </ligand>
</feature>
<dbReference type="NCBIfam" id="TIGR00006">
    <property type="entry name" value="16S rRNA (cytosine(1402)-N(4))-methyltransferase RsmH"/>
    <property type="match status" value="1"/>
</dbReference>
<evidence type="ECO:0000256" key="5">
    <source>
        <dbReference type="ARBA" id="ARBA00022691"/>
    </source>
</evidence>
<dbReference type="EMBL" id="BJCE01000231">
    <property type="protein sequence ID" value="GCL39268.1"/>
    <property type="molecule type" value="Genomic_DNA"/>
</dbReference>
<comment type="function">
    <text evidence="6">Specifically methylates the N4 position of cytidine in position 1402 (C1402) of 16S rRNA.</text>
</comment>